<accession>A0A5D3CKB5</accession>
<dbReference type="PANTHER" id="PTHR11439">
    <property type="entry name" value="GAG-POL-RELATED RETROTRANSPOSON"/>
    <property type="match status" value="1"/>
</dbReference>
<proteinExistence type="predicted"/>
<protein>
    <submittedName>
        <fullName evidence="2 3">Mitochondrial protein</fullName>
    </submittedName>
</protein>
<dbReference type="SUPFAM" id="SSF56672">
    <property type="entry name" value="DNA/RNA polymerases"/>
    <property type="match status" value="1"/>
</dbReference>
<comment type="caution">
    <text evidence="3">The sequence shown here is derived from an EMBL/GenBank/DDBJ whole genome shotgun (WGS) entry which is preliminary data.</text>
</comment>
<dbReference type="Pfam" id="PF07727">
    <property type="entry name" value="RVT_2"/>
    <property type="match status" value="1"/>
</dbReference>
<dbReference type="PANTHER" id="PTHR11439:SF455">
    <property type="entry name" value="RLK (RECEPTOR-LIKE PROTEIN KINASE) 8, PUTATIVE-RELATED"/>
    <property type="match status" value="1"/>
</dbReference>
<feature type="domain" description="Reverse transcriptase Ty1/copia-type" evidence="1">
    <location>
        <begin position="5"/>
        <end position="210"/>
    </location>
</feature>
<dbReference type="OrthoDB" id="414945at2759"/>
<sequence>MIVIHRYKAHLVAKGFHQNPRVDFFEAFSHVIKASTIRLVLSVAISKGWSLWQLDFNNAFLNGKLDEMVFMTQPPGYVNPSYPNYICKLNKVIYRLKQASRAWNVTQTQALLNWGFINSRSDSFLFIFWHHVSVILLLVYVDDVIVTGNNNSLVQDLITSLDKQFALKDLGCLSYFLGFQVNYLDFGFVLNQEKYVTDLLHKLQLHDLKPTPSSNVVGKHLSALDGTPFTDPFIYRSTIGAGAVQYLTHTRPNIAYIVNHLSQFLQRPTDIHWQAVTSSSLS</sequence>
<evidence type="ECO:0000313" key="2">
    <source>
        <dbReference type="EMBL" id="KAA0054331.1"/>
    </source>
</evidence>
<dbReference type="EMBL" id="SSTD01010133">
    <property type="protein sequence ID" value="TYK12367.1"/>
    <property type="molecule type" value="Genomic_DNA"/>
</dbReference>
<dbReference type="InterPro" id="IPR043502">
    <property type="entry name" value="DNA/RNA_pol_sf"/>
</dbReference>
<dbReference type="Proteomes" id="UP000321947">
    <property type="component" value="Unassembled WGS sequence"/>
</dbReference>
<evidence type="ECO:0000313" key="4">
    <source>
        <dbReference type="Proteomes" id="UP000321393"/>
    </source>
</evidence>
<dbReference type="InterPro" id="IPR013103">
    <property type="entry name" value="RVT_2"/>
</dbReference>
<evidence type="ECO:0000313" key="5">
    <source>
        <dbReference type="Proteomes" id="UP000321947"/>
    </source>
</evidence>
<organism evidence="3 5">
    <name type="scientific">Cucumis melo var. makuwa</name>
    <name type="common">Oriental melon</name>
    <dbReference type="NCBI Taxonomy" id="1194695"/>
    <lineage>
        <taxon>Eukaryota</taxon>
        <taxon>Viridiplantae</taxon>
        <taxon>Streptophyta</taxon>
        <taxon>Embryophyta</taxon>
        <taxon>Tracheophyta</taxon>
        <taxon>Spermatophyta</taxon>
        <taxon>Magnoliopsida</taxon>
        <taxon>eudicotyledons</taxon>
        <taxon>Gunneridae</taxon>
        <taxon>Pentapetalae</taxon>
        <taxon>rosids</taxon>
        <taxon>fabids</taxon>
        <taxon>Cucurbitales</taxon>
        <taxon>Cucurbitaceae</taxon>
        <taxon>Benincaseae</taxon>
        <taxon>Cucumis</taxon>
    </lineage>
</organism>
<evidence type="ECO:0000259" key="1">
    <source>
        <dbReference type="Pfam" id="PF07727"/>
    </source>
</evidence>
<dbReference type="AlphaFoldDB" id="A0A5D3CKB5"/>
<reference evidence="4 5" key="1">
    <citation type="submission" date="2019-08" db="EMBL/GenBank/DDBJ databases">
        <title>Draft genome sequences of two oriental melons (Cucumis melo L. var makuwa).</title>
        <authorList>
            <person name="Kwon S.-Y."/>
        </authorList>
    </citation>
    <scope>NUCLEOTIDE SEQUENCE [LARGE SCALE GENOMIC DNA]</scope>
    <source>
        <strain evidence="5">cv. Chang Bougi</strain>
        <strain evidence="4">cv. SW 3</strain>
        <tissue evidence="3">Leaf</tissue>
    </source>
</reference>
<dbReference type="Proteomes" id="UP000321393">
    <property type="component" value="Unassembled WGS sequence"/>
</dbReference>
<dbReference type="EMBL" id="SSTE01008830">
    <property type="protein sequence ID" value="KAA0054331.1"/>
    <property type="molecule type" value="Genomic_DNA"/>
</dbReference>
<evidence type="ECO:0000313" key="3">
    <source>
        <dbReference type="EMBL" id="TYK12367.1"/>
    </source>
</evidence>
<name>A0A5D3CKB5_CUCMM</name>
<gene>
    <name evidence="3" type="ORF">E5676_scaffold302G001470</name>
    <name evidence="2" type="ORF">E6C27_scaffold24G00560</name>
</gene>